<dbReference type="Ensembl" id="ENSDCDT00010002523.1">
    <property type="protein sequence ID" value="ENSDCDP00010002426.1"/>
    <property type="gene ID" value="ENSDCDG00010001183.1"/>
</dbReference>
<dbReference type="PANTHER" id="PTHR23226">
    <property type="entry name" value="ZINC FINGER AND SCAN DOMAIN-CONTAINING"/>
    <property type="match status" value="1"/>
</dbReference>
<gene>
    <name evidence="9" type="primary">SCUBE3</name>
</gene>
<dbReference type="PROSITE" id="PS50157">
    <property type="entry name" value="ZINC_FINGER_C2H2_2"/>
    <property type="match status" value="3"/>
</dbReference>
<dbReference type="Proteomes" id="UP000694580">
    <property type="component" value="Chromosome 3"/>
</dbReference>
<sequence length="275" mass="31909">AELTGDICYVLDWNKRNFFLFDIKNRLIVYHIMEPESLAMLHQSRQLVHIPCQAPQHFGNRPNSLNSWYEVLFLEGCIVLNVSPWCSLQKSGAHQTKSEVNRASLKQMKNLEILQRNHTGEKPYQCVQFENETEEKLHQSNNSLKQMENLETQQRNHTGEKPYQCVQCGKRFARASHLKRHKLIHTGEKPYQCVHCGKSFARASSLKLHKIIHTGEKPYQCVQCGKGFARASHLKTHQMTHTGEKPYKCCVHCGKIFARRLEKVNLSITKSWKTN</sequence>
<keyword evidence="4 7" id="KW-0863">Zinc-finger</keyword>
<dbReference type="Pfam" id="PF00096">
    <property type="entry name" value="zf-C2H2"/>
    <property type="match status" value="3"/>
</dbReference>
<dbReference type="Gene3D" id="3.30.160.60">
    <property type="entry name" value="Classic Zinc Finger"/>
    <property type="match status" value="5"/>
</dbReference>
<dbReference type="GO" id="GO:0000978">
    <property type="term" value="F:RNA polymerase II cis-regulatory region sequence-specific DNA binding"/>
    <property type="evidence" value="ECO:0007669"/>
    <property type="project" value="TreeGrafter"/>
</dbReference>
<dbReference type="GeneTree" id="ENSGT01150000286918"/>
<evidence type="ECO:0000313" key="10">
    <source>
        <dbReference type="Proteomes" id="UP000694580"/>
    </source>
</evidence>
<dbReference type="SMART" id="SM00355">
    <property type="entry name" value="ZnF_C2H2"/>
    <property type="match status" value="3"/>
</dbReference>
<evidence type="ECO:0000256" key="6">
    <source>
        <dbReference type="ARBA" id="ARBA00023242"/>
    </source>
</evidence>
<keyword evidence="3" id="KW-0677">Repeat</keyword>
<reference evidence="9" key="3">
    <citation type="submission" date="2025-09" db="UniProtKB">
        <authorList>
            <consortium name="Ensembl"/>
        </authorList>
    </citation>
    <scope>IDENTIFICATION</scope>
</reference>
<feature type="domain" description="C2H2-type" evidence="8">
    <location>
        <begin position="163"/>
        <end position="190"/>
    </location>
</feature>
<protein>
    <recommendedName>
        <fullName evidence="8">C2H2-type domain-containing protein</fullName>
    </recommendedName>
</protein>
<dbReference type="PROSITE" id="PS00028">
    <property type="entry name" value="ZINC_FINGER_C2H2_1"/>
    <property type="match status" value="3"/>
</dbReference>
<dbReference type="InterPro" id="IPR013087">
    <property type="entry name" value="Znf_C2H2_type"/>
</dbReference>
<feature type="domain" description="C2H2-type" evidence="8">
    <location>
        <begin position="219"/>
        <end position="246"/>
    </location>
</feature>
<evidence type="ECO:0000256" key="4">
    <source>
        <dbReference type="ARBA" id="ARBA00022771"/>
    </source>
</evidence>
<name>A0AAY4A5H7_9TELE</name>
<evidence type="ECO:0000256" key="5">
    <source>
        <dbReference type="ARBA" id="ARBA00022833"/>
    </source>
</evidence>
<reference evidence="9 10" key="1">
    <citation type="submission" date="2020-06" db="EMBL/GenBank/DDBJ databases">
        <authorList>
            <consortium name="Wellcome Sanger Institute Data Sharing"/>
        </authorList>
    </citation>
    <scope>NUCLEOTIDE SEQUENCE [LARGE SCALE GENOMIC DNA]</scope>
</reference>
<evidence type="ECO:0000256" key="2">
    <source>
        <dbReference type="ARBA" id="ARBA00022723"/>
    </source>
</evidence>
<evidence type="ECO:0000256" key="1">
    <source>
        <dbReference type="ARBA" id="ARBA00004123"/>
    </source>
</evidence>
<keyword evidence="2" id="KW-0479">Metal-binding</keyword>
<accession>A0AAY4A5H7</accession>
<dbReference type="PANTHER" id="PTHR23226:SF416">
    <property type="entry name" value="FI01424P"/>
    <property type="match status" value="1"/>
</dbReference>
<dbReference type="GO" id="GO:0008270">
    <property type="term" value="F:zinc ion binding"/>
    <property type="evidence" value="ECO:0007669"/>
    <property type="project" value="UniProtKB-KW"/>
</dbReference>
<dbReference type="GO" id="GO:0005634">
    <property type="term" value="C:nucleus"/>
    <property type="evidence" value="ECO:0007669"/>
    <property type="project" value="UniProtKB-SubCell"/>
</dbReference>
<proteinExistence type="predicted"/>
<evidence type="ECO:0000256" key="3">
    <source>
        <dbReference type="ARBA" id="ARBA00022737"/>
    </source>
</evidence>
<dbReference type="InterPro" id="IPR036236">
    <property type="entry name" value="Znf_C2H2_sf"/>
</dbReference>
<dbReference type="AlphaFoldDB" id="A0AAY4A5H7"/>
<keyword evidence="6" id="KW-0539">Nucleus</keyword>
<evidence type="ECO:0000256" key="7">
    <source>
        <dbReference type="PROSITE-ProRule" id="PRU00042"/>
    </source>
</evidence>
<dbReference type="FunFam" id="3.30.160.60:FF:002005">
    <property type="entry name" value="Zinc finger protein 200"/>
    <property type="match status" value="2"/>
</dbReference>
<reference evidence="9" key="2">
    <citation type="submission" date="2025-08" db="UniProtKB">
        <authorList>
            <consortium name="Ensembl"/>
        </authorList>
    </citation>
    <scope>IDENTIFICATION</scope>
</reference>
<evidence type="ECO:0000313" key="9">
    <source>
        <dbReference type="Ensembl" id="ENSDCDP00010002426.1"/>
    </source>
</evidence>
<feature type="domain" description="C2H2-type" evidence="8">
    <location>
        <begin position="191"/>
        <end position="218"/>
    </location>
</feature>
<evidence type="ECO:0000259" key="8">
    <source>
        <dbReference type="PROSITE" id="PS50157"/>
    </source>
</evidence>
<keyword evidence="10" id="KW-1185">Reference proteome</keyword>
<dbReference type="SUPFAM" id="SSF57667">
    <property type="entry name" value="beta-beta-alpha zinc fingers"/>
    <property type="match status" value="2"/>
</dbReference>
<keyword evidence="5" id="KW-0862">Zinc</keyword>
<comment type="subcellular location">
    <subcellularLocation>
        <location evidence="1">Nucleus</location>
    </subcellularLocation>
</comment>
<organism evidence="9 10">
    <name type="scientific">Denticeps clupeoides</name>
    <name type="common">denticle herring</name>
    <dbReference type="NCBI Taxonomy" id="299321"/>
    <lineage>
        <taxon>Eukaryota</taxon>
        <taxon>Metazoa</taxon>
        <taxon>Chordata</taxon>
        <taxon>Craniata</taxon>
        <taxon>Vertebrata</taxon>
        <taxon>Euteleostomi</taxon>
        <taxon>Actinopterygii</taxon>
        <taxon>Neopterygii</taxon>
        <taxon>Teleostei</taxon>
        <taxon>Clupei</taxon>
        <taxon>Clupeiformes</taxon>
        <taxon>Denticipitoidei</taxon>
        <taxon>Denticipitidae</taxon>
        <taxon>Denticeps</taxon>
    </lineage>
</organism>
<dbReference type="FunFam" id="3.30.160.60:FF:002343">
    <property type="entry name" value="Zinc finger protein 33A"/>
    <property type="match status" value="1"/>
</dbReference>
<dbReference type="GO" id="GO:0000981">
    <property type="term" value="F:DNA-binding transcription factor activity, RNA polymerase II-specific"/>
    <property type="evidence" value="ECO:0007669"/>
    <property type="project" value="TreeGrafter"/>
</dbReference>